<dbReference type="AlphaFoldDB" id="A0A378B2J5"/>
<dbReference type="EMBL" id="UGMD01000002">
    <property type="protein sequence ID" value="STV27548.1"/>
    <property type="molecule type" value="Genomic_DNA"/>
</dbReference>
<dbReference type="Proteomes" id="UP000255192">
    <property type="component" value="Unassembled WGS sequence"/>
</dbReference>
<reference evidence="1 2" key="1">
    <citation type="submission" date="2018-06" db="EMBL/GenBank/DDBJ databases">
        <authorList>
            <consortium name="Pathogen Informatics"/>
            <person name="Doyle S."/>
        </authorList>
    </citation>
    <scope>NUCLEOTIDE SEQUENCE [LARGE SCALE GENOMIC DNA]</scope>
    <source>
        <strain evidence="1 2">NCTC204</strain>
    </source>
</reference>
<organism evidence="1 2">
    <name type="scientific">Klebsiella pneumoniae</name>
    <dbReference type="NCBI Taxonomy" id="573"/>
    <lineage>
        <taxon>Bacteria</taxon>
        <taxon>Pseudomonadati</taxon>
        <taxon>Pseudomonadota</taxon>
        <taxon>Gammaproteobacteria</taxon>
        <taxon>Enterobacterales</taxon>
        <taxon>Enterobacteriaceae</taxon>
        <taxon>Klebsiella/Raoultella group</taxon>
        <taxon>Klebsiella</taxon>
        <taxon>Klebsiella pneumoniae complex</taxon>
    </lineage>
</organism>
<evidence type="ECO:0000313" key="2">
    <source>
        <dbReference type="Proteomes" id="UP000255192"/>
    </source>
</evidence>
<accession>A0A378B2J5</accession>
<evidence type="ECO:0000313" key="1">
    <source>
        <dbReference type="EMBL" id="STV27548.1"/>
    </source>
</evidence>
<sequence length="111" mass="12000">MAHFTAMMQREKSFGYLVGVHSVGSGRWISSKSRMVRRQITQRLLGAEHDVIAVGNVVANGVLSARRVAIPHLLTISIRLRRCGARFSASPKGSLTLIIAIDIGVIDGGYA</sequence>
<gene>
    <name evidence="1" type="ORF">NCTC204_05121</name>
</gene>
<protein>
    <submittedName>
        <fullName evidence="1">Uncharacterized protein</fullName>
    </submittedName>
</protein>
<proteinExistence type="predicted"/>
<name>A0A378B2J5_KLEPN</name>